<dbReference type="AlphaFoldDB" id="A0A5C0ZYA6"/>
<dbReference type="RefSeq" id="WP_149054537.1">
    <property type="nucleotide sequence ID" value="NZ_CP043420.1"/>
</dbReference>
<comment type="subcellular location">
    <subcellularLocation>
        <location evidence="8">Secreted</location>
    </subcellularLocation>
</comment>
<proteinExistence type="inferred from homology"/>
<dbReference type="InterPro" id="IPR023612">
    <property type="entry name" value="Peptidase_M4"/>
</dbReference>
<keyword evidence="5 8" id="KW-0862">Zinc</keyword>
<dbReference type="KEGG" id="kuy:FY550_11285"/>
<name>A0A5C0ZYA6_9GAMM</name>
<evidence type="ECO:0000256" key="4">
    <source>
        <dbReference type="ARBA" id="ARBA00022801"/>
    </source>
</evidence>
<dbReference type="Pfam" id="PF01447">
    <property type="entry name" value="Peptidase_M4"/>
    <property type="match status" value="1"/>
</dbReference>
<dbReference type="GO" id="GO:0006508">
    <property type="term" value="P:proteolysis"/>
    <property type="evidence" value="ECO:0007669"/>
    <property type="project" value="UniProtKB-KW"/>
</dbReference>
<dbReference type="InterPro" id="IPR001570">
    <property type="entry name" value="Peptidase_M4_C_domain"/>
</dbReference>
<dbReference type="InterPro" id="IPR032475">
    <property type="entry name" value="Protealysin_N_PP"/>
</dbReference>
<feature type="domain" description="Peptidase M4" evidence="10">
    <location>
        <begin position="58"/>
        <end position="179"/>
    </location>
</feature>
<feature type="region of interest" description="Disordered" evidence="9">
    <location>
        <begin position="237"/>
        <end position="258"/>
    </location>
</feature>
<keyword evidence="14" id="KW-1185">Reference proteome</keyword>
<dbReference type="PANTHER" id="PTHR43579">
    <property type="match status" value="1"/>
</dbReference>
<dbReference type="Pfam" id="PF02868">
    <property type="entry name" value="Peptidase_M4_C"/>
    <property type="match status" value="1"/>
</dbReference>
<keyword evidence="3" id="KW-0479">Metal-binding</keyword>
<evidence type="ECO:0000256" key="2">
    <source>
        <dbReference type="ARBA" id="ARBA00022670"/>
    </source>
</evidence>
<dbReference type="InterPro" id="IPR013856">
    <property type="entry name" value="Peptidase_M4_domain"/>
</dbReference>
<dbReference type="Pfam" id="PF16485">
    <property type="entry name" value="PLN_propep"/>
    <property type="match status" value="1"/>
</dbReference>
<dbReference type="GO" id="GO:0005576">
    <property type="term" value="C:extracellular region"/>
    <property type="evidence" value="ECO:0007669"/>
    <property type="project" value="UniProtKB-SubCell"/>
</dbReference>
<sequence length="351" mass="38918">MRALAASNNPYGIIPPHLLNRVIQHGNEQQRRRALTTLNLDDGFRGHAARRQADTVHEYHATDDGETPQRHIFDARHGMQLPGEEVRSEGDPEVNDREVNEAYDDLGATWRFFREIFDRDSIDDDGMALLGTVHYGQEYQNAFWNGQQMVFGDGDGEIFRPFTRALDVVAHELTHGVTELTAGLAYSNQSGALNESISDVFGAMTAQYSANQTAGEADWLIGAELLTESVQGKALRSMAQPGSAYDDPVLGRDPQPGHMDEYVNTAEDNGGVHINSGIPNHAFYLIATALGGYSWERAGHVWYDTLLDERLTPDADFATFARLTIDNAQRRFDEEVVSAVREGWQGVGINP</sequence>
<evidence type="ECO:0000313" key="13">
    <source>
        <dbReference type="EMBL" id="QEL11660.1"/>
    </source>
</evidence>
<comment type="function">
    <text evidence="8">Extracellular zinc metalloprotease.</text>
</comment>
<evidence type="ECO:0000256" key="8">
    <source>
        <dbReference type="RuleBase" id="RU366073"/>
    </source>
</evidence>
<dbReference type="InterPro" id="IPR052759">
    <property type="entry name" value="Metalloprotease_M4"/>
</dbReference>
<keyword evidence="2 8" id="KW-0645">Protease</keyword>
<comment type="cofactor">
    <cofactor evidence="8">
        <name>Zn(2+)</name>
        <dbReference type="ChEBI" id="CHEBI:29105"/>
    </cofactor>
</comment>
<dbReference type="SUPFAM" id="SSF55486">
    <property type="entry name" value="Metalloproteases ('zincins'), catalytic domain"/>
    <property type="match status" value="1"/>
</dbReference>
<evidence type="ECO:0000256" key="1">
    <source>
        <dbReference type="ARBA" id="ARBA00009388"/>
    </source>
</evidence>
<dbReference type="Proteomes" id="UP000322553">
    <property type="component" value="Chromosome"/>
</dbReference>
<evidence type="ECO:0000256" key="3">
    <source>
        <dbReference type="ARBA" id="ARBA00022723"/>
    </source>
</evidence>
<dbReference type="GO" id="GO:0004222">
    <property type="term" value="F:metalloendopeptidase activity"/>
    <property type="evidence" value="ECO:0007669"/>
    <property type="project" value="UniProtKB-UniRule"/>
</dbReference>
<dbReference type="InterPro" id="IPR027268">
    <property type="entry name" value="Peptidase_M4/M1_CTD_sf"/>
</dbReference>
<gene>
    <name evidence="13" type="ORF">FY550_11285</name>
</gene>
<keyword evidence="4 8" id="KW-0378">Hydrolase</keyword>
<protein>
    <recommendedName>
        <fullName evidence="8">Neutral metalloproteinase</fullName>
        <ecNumber evidence="8">3.4.24.-</ecNumber>
    </recommendedName>
</protein>
<evidence type="ECO:0000256" key="9">
    <source>
        <dbReference type="SAM" id="MobiDB-lite"/>
    </source>
</evidence>
<evidence type="ECO:0000259" key="12">
    <source>
        <dbReference type="Pfam" id="PF16485"/>
    </source>
</evidence>
<comment type="similarity">
    <text evidence="1 8">Belongs to the peptidase M4 family.</text>
</comment>
<dbReference type="GO" id="GO:0046872">
    <property type="term" value="F:metal ion binding"/>
    <property type="evidence" value="ECO:0007669"/>
    <property type="project" value="UniProtKB-UniRule"/>
</dbReference>
<evidence type="ECO:0000259" key="11">
    <source>
        <dbReference type="Pfam" id="PF02868"/>
    </source>
</evidence>
<evidence type="ECO:0000259" key="10">
    <source>
        <dbReference type="Pfam" id="PF01447"/>
    </source>
</evidence>
<dbReference type="PANTHER" id="PTHR43579:SF1">
    <property type="entry name" value="NEUTRAL METALLOPROTEINASE"/>
    <property type="match status" value="1"/>
</dbReference>
<evidence type="ECO:0000313" key="14">
    <source>
        <dbReference type="Proteomes" id="UP000322553"/>
    </source>
</evidence>
<dbReference type="EC" id="3.4.24.-" evidence="8"/>
<feature type="active site" description="Proton donor" evidence="7">
    <location>
        <position position="273"/>
    </location>
</feature>
<dbReference type="CDD" id="cd09597">
    <property type="entry name" value="M4_TLP"/>
    <property type="match status" value="1"/>
</dbReference>
<keyword evidence="6 8" id="KW-0482">Metalloprotease</keyword>
<dbReference type="Gene3D" id="3.10.170.10">
    <property type="match status" value="1"/>
</dbReference>
<keyword evidence="8" id="KW-0964">Secreted</keyword>
<dbReference type="EMBL" id="CP043420">
    <property type="protein sequence ID" value="QEL11660.1"/>
    <property type="molecule type" value="Genomic_DNA"/>
</dbReference>
<feature type="domain" description="Peptidase M4 C-terminal" evidence="11">
    <location>
        <begin position="182"/>
        <end position="349"/>
    </location>
</feature>
<reference evidence="13 14" key="1">
    <citation type="submission" date="2019-08" db="EMBL/GenBank/DDBJ databases">
        <title>Complete genome sequence of Kushneria sp. YCWA18, a halophilic phosphate-solubilizing bacterium isolated from Daqiao saltern in China.</title>
        <authorList>
            <person name="Du G.-X."/>
            <person name="Qu L.-Y."/>
        </authorList>
    </citation>
    <scope>NUCLEOTIDE SEQUENCE [LARGE SCALE GENOMIC DNA]</scope>
    <source>
        <strain evidence="13 14">YCWA18</strain>
    </source>
</reference>
<evidence type="ECO:0000256" key="6">
    <source>
        <dbReference type="ARBA" id="ARBA00023049"/>
    </source>
</evidence>
<organism evidence="13 14">
    <name type="scientific">Kushneria phosphatilytica</name>
    <dbReference type="NCBI Taxonomy" id="657387"/>
    <lineage>
        <taxon>Bacteria</taxon>
        <taxon>Pseudomonadati</taxon>
        <taxon>Pseudomonadota</taxon>
        <taxon>Gammaproteobacteria</taxon>
        <taxon>Oceanospirillales</taxon>
        <taxon>Halomonadaceae</taxon>
        <taxon>Kushneria</taxon>
    </lineage>
</organism>
<feature type="active site" evidence="7">
    <location>
        <position position="172"/>
    </location>
</feature>
<evidence type="ECO:0000256" key="5">
    <source>
        <dbReference type="ARBA" id="ARBA00022833"/>
    </source>
</evidence>
<dbReference type="Gene3D" id="1.10.390.10">
    <property type="entry name" value="Neutral Protease Domain 2"/>
    <property type="match status" value="1"/>
</dbReference>
<accession>A0A5C0ZYA6</accession>
<feature type="domain" description="Protealysin N-terminal propeptide" evidence="12">
    <location>
        <begin position="12"/>
        <end position="39"/>
    </location>
</feature>
<dbReference type="PRINTS" id="PR00730">
    <property type="entry name" value="THERMOLYSIN"/>
</dbReference>
<evidence type="ECO:0000256" key="7">
    <source>
        <dbReference type="PIRSR" id="PIRSR623612-1"/>
    </source>
</evidence>